<proteinExistence type="predicted"/>
<dbReference type="Pfam" id="PF23827">
    <property type="entry name" value="DUF7197"/>
    <property type="match status" value="1"/>
</dbReference>
<organism evidence="1">
    <name type="scientific">viral metagenome</name>
    <dbReference type="NCBI Taxonomy" id="1070528"/>
    <lineage>
        <taxon>unclassified sequences</taxon>
        <taxon>metagenomes</taxon>
        <taxon>organismal metagenomes</taxon>
    </lineage>
</organism>
<dbReference type="AlphaFoldDB" id="A0A6C0IXE4"/>
<name>A0A6C0IXE4_9ZZZZ</name>
<reference evidence="1" key="1">
    <citation type="journal article" date="2020" name="Nature">
        <title>Giant virus diversity and host interactions through global metagenomics.</title>
        <authorList>
            <person name="Schulz F."/>
            <person name="Roux S."/>
            <person name="Paez-Espino D."/>
            <person name="Jungbluth S."/>
            <person name="Walsh D.A."/>
            <person name="Denef V.J."/>
            <person name="McMahon K.D."/>
            <person name="Konstantinidis K.T."/>
            <person name="Eloe-Fadrosh E.A."/>
            <person name="Kyrpides N.C."/>
            <person name="Woyke T."/>
        </authorList>
    </citation>
    <scope>NUCLEOTIDE SEQUENCE</scope>
    <source>
        <strain evidence="1">GVMAG-M-3300025138-11</strain>
    </source>
</reference>
<dbReference type="InterPro" id="IPR055621">
    <property type="entry name" value="DUF7197"/>
</dbReference>
<evidence type="ECO:0000313" key="1">
    <source>
        <dbReference type="EMBL" id="QHT97259.1"/>
    </source>
</evidence>
<accession>A0A6C0IXE4</accession>
<sequence length="184" mass="22121">MNISNKELLSKTIKQDILMESLNKFYTDKSNLKTFLNVLDTKKGLSLRIIDWYVTNYSKKNNCNYIICKNNKKIKFNVYINYKLQLKGYSKKQFDPFCRRERIKFFYNNSKDFIITTVGQLNFFRWAIENEIIDKIKDNNENIEKDMNNSYRDSIKNNSKRKELSICATKKLTRENVRIIVKFD</sequence>
<protein>
    <submittedName>
        <fullName evidence="1">Uncharacterized protein</fullName>
    </submittedName>
</protein>
<dbReference type="EMBL" id="MN740274">
    <property type="protein sequence ID" value="QHT97259.1"/>
    <property type="molecule type" value="Genomic_DNA"/>
</dbReference>